<keyword evidence="5" id="KW-0472">Membrane</keyword>
<feature type="region of interest" description="Disordered" evidence="6">
    <location>
        <begin position="439"/>
        <end position="469"/>
    </location>
</feature>
<keyword evidence="4" id="KW-1133">Transmembrane helix</keyword>
<keyword evidence="2" id="KW-1003">Cell membrane</keyword>
<dbReference type="Proteomes" id="UP000268829">
    <property type="component" value="Unassembled WGS sequence"/>
</dbReference>
<protein>
    <recommendedName>
        <fullName evidence="7">TraD/TraG TraM recognition site domain-containing protein</fullName>
    </recommendedName>
</protein>
<gene>
    <name evidence="8" type="ORF">EDM57_12300</name>
</gene>
<evidence type="ECO:0000256" key="4">
    <source>
        <dbReference type="ARBA" id="ARBA00022989"/>
    </source>
</evidence>
<organism evidence="8 9">
    <name type="scientific">Brevibacillus gelatini</name>
    <dbReference type="NCBI Taxonomy" id="1655277"/>
    <lineage>
        <taxon>Bacteria</taxon>
        <taxon>Bacillati</taxon>
        <taxon>Bacillota</taxon>
        <taxon>Bacilli</taxon>
        <taxon>Bacillales</taxon>
        <taxon>Paenibacillaceae</taxon>
        <taxon>Brevibacillus</taxon>
    </lineage>
</organism>
<dbReference type="RefSeq" id="WP_122905044.1">
    <property type="nucleotide sequence ID" value="NZ_RHHS01000028.1"/>
</dbReference>
<evidence type="ECO:0000313" key="8">
    <source>
        <dbReference type="EMBL" id="RNB56582.1"/>
    </source>
</evidence>
<dbReference type="OrthoDB" id="1957948at2"/>
<dbReference type="InterPro" id="IPR027417">
    <property type="entry name" value="P-loop_NTPase"/>
</dbReference>
<feature type="domain" description="TraD/TraG TraM recognition site" evidence="7">
    <location>
        <begin position="268"/>
        <end position="388"/>
    </location>
</feature>
<sequence length="497" mass="56593">MVVTYGGLDVFLHTLVVGPTGSGKTSYLLSPMAMQILESYKRGNRVGMLILEPSGDFVEDIYQGCLAYGIPVWRIDPTWDGSDGLNPLLGEPQVVAEMTRTVLKRLFGKQEAFFALVQEMAARNAVLLLKRLYGDDADLLHIVRALRNLKTLKEHITDYERKYRRDDLVEFFQVEVFDSENFTKISTGLRMQLEDLVGNELVLKLLTKKKDESVRFEDHLANGGVVLINSALGELGNLSSIFGQFAIMTFQNAVFRRPGNQWTRRPHYTFIDELPEYLNPDFRRLLTLGRKYRNACTIAIQNISQLKVDGYPGLEDTIMTNCRNKLIFACEHEADAKKFSALFGTEKRVNQTKMYDTHMGIKAITADKVTQTEKEVPRFTPTQLMELPAYHFVARLVKNGQLQVPKLVKGELVRIPEGKEEEEKRKPFAWLETVKRKRKEEMISTDVPSESEEEKAAVSQEGGDQPTKKITIVFPEQSNVSGEVKWFTLRKAKRKTG</sequence>
<name>A0A3M8AZR8_9BACL</name>
<dbReference type="InterPro" id="IPR032689">
    <property type="entry name" value="TraG-D_C"/>
</dbReference>
<comment type="caution">
    <text evidence="8">The sequence shown here is derived from an EMBL/GenBank/DDBJ whole genome shotgun (WGS) entry which is preliminary data.</text>
</comment>
<dbReference type="SUPFAM" id="SSF52540">
    <property type="entry name" value="P-loop containing nucleoside triphosphate hydrolases"/>
    <property type="match status" value="1"/>
</dbReference>
<dbReference type="AlphaFoldDB" id="A0A3M8AZR8"/>
<dbReference type="GO" id="GO:0005886">
    <property type="term" value="C:plasma membrane"/>
    <property type="evidence" value="ECO:0007669"/>
    <property type="project" value="UniProtKB-SubCell"/>
</dbReference>
<proteinExistence type="predicted"/>
<evidence type="ECO:0000256" key="6">
    <source>
        <dbReference type="SAM" id="MobiDB-lite"/>
    </source>
</evidence>
<reference evidence="8 9" key="1">
    <citation type="submission" date="2018-10" db="EMBL/GenBank/DDBJ databases">
        <title>Phylogenomics of Brevibacillus.</title>
        <authorList>
            <person name="Dunlap C."/>
        </authorList>
    </citation>
    <scope>NUCLEOTIDE SEQUENCE [LARGE SCALE GENOMIC DNA]</scope>
    <source>
        <strain evidence="8 9">DSM 100115</strain>
    </source>
</reference>
<dbReference type="InterPro" id="IPR051539">
    <property type="entry name" value="T4SS-coupling_protein"/>
</dbReference>
<evidence type="ECO:0000313" key="9">
    <source>
        <dbReference type="Proteomes" id="UP000268829"/>
    </source>
</evidence>
<evidence type="ECO:0000256" key="2">
    <source>
        <dbReference type="ARBA" id="ARBA00022475"/>
    </source>
</evidence>
<dbReference type="PANTHER" id="PTHR37937">
    <property type="entry name" value="CONJUGATIVE TRANSFER: DNA TRANSPORT"/>
    <property type="match status" value="1"/>
</dbReference>
<evidence type="ECO:0000259" key="7">
    <source>
        <dbReference type="Pfam" id="PF12696"/>
    </source>
</evidence>
<evidence type="ECO:0000256" key="5">
    <source>
        <dbReference type="ARBA" id="ARBA00023136"/>
    </source>
</evidence>
<dbReference type="Gene3D" id="3.40.50.300">
    <property type="entry name" value="P-loop containing nucleotide triphosphate hydrolases"/>
    <property type="match status" value="2"/>
</dbReference>
<evidence type="ECO:0000256" key="3">
    <source>
        <dbReference type="ARBA" id="ARBA00022692"/>
    </source>
</evidence>
<keyword evidence="3" id="KW-0812">Transmembrane</keyword>
<keyword evidence="9" id="KW-1185">Reference proteome</keyword>
<dbReference type="EMBL" id="RHHS01000028">
    <property type="protein sequence ID" value="RNB56582.1"/>
    <property type="molecule type" value="Genomic_DNA"/>
</dbReference>
<comment type="subcellular location">
    <subcellularLocation>
        <location evidence="1">Cell membrane</location>
        <topology evidence="1">Multi-pass membrane protein</topology>
    </subcellularLocation>
</comment>
<dbReference type="PANTHER" id="PTHR37937:SF1">
    <property type="entry name" value="CONJUGATIVE TRANSFER: DNA TRANSPORT"/>
    <property type="match status" value="1"/>
</dbReference>
<dbReference type="Pfam" id="PF12696">
    <property type="entry name" value="TraG-D_C"/>
    <property type="match status" value="1"/>
</dbReference>
<evidence type="ECO:0000256" key="1">
    <source>
        <dbReference type="ARBA" id="ARBA00004651"/>
    </source>
</evidence>
<accession>A0A3M8AZR8</accession>
<dbReference type="CDD" id="cd01127">
    <property type="entry name" value="TrwB_TraG_TraD_VirD4"/>
    <property type="match status" value="1"/>
</dbReference>